<keyword evidence="2" id="KW-0732">Signal</keyword>
<protein>
    <submittedName>
        <fullName evidence="3">Uncharacterized protein</fullName>
    </submittedName>
</protein>
<feature type="signal peptide" evidence="2">
    <location>
        <begin position="1"/>
        <end position="29"/>
    </location>
</feature>
<evidence type="ECO:0000313" key="3">
    <source>
        <dbReference type="EMBL" id="TDD70342.1"/>
    </source>
</evidence>
<dbReference type="EMBL" id="SMKY01000235">
    <property type="protein sequence ID" value="TDD70342.1"/>
    <property type="molecule type" value="Genomic_DNA"/>
</dbReference>
<comment type="caution">
    <text evidence="3">The sequence shown here is derived from an EMBL/GenBank/DDBJ whole genome shotgun (WGS) entry which is preliminary data.</text>
</comment>
<feature type="compositionally biased region" description="Low complexity" evidence="1">
    <location>
        <begin position="53"/>
        <end position="84"/>
    </location>
</feature>
<feature type="compositionally biased region" description="Low complexity" evidence="1">
    <location>
        <begin position="37"/>
        <end position="46"/>
    </location>
</feature>
<evidence type="ECO:0000256" key="1">
    <source>
        <dbReference type="SAM" id="MobiDB-lite"/>
    </source>
</evidence>
<reference evidence="3 4" key="1">
    <citation type="submission" date="2019-03" db="EMBL/GenBank/DDBJ databases">
        <title>Draft genome sequences of novel Actinobacteria.</title>
        <authorList>
            <person name="Sahin N."/>
            <person name="Ay H."/>
            <person name="Saygin H."/>
        </authorList>
    </citation>
    <scope>NUCLEOTIDE SEQUENCE [LARGE SCALE GENOMIC DNA]</scope>
    <source>
        <strain evidence="3 4">DSM 45941</strain>
    </source>
</reference>
<sequence>MSTRTLGLVTTTAAISLALTGGIAAAAAAAPPPTPPETGSASGANPAPDPDAVPENPNAADPDAAQQDPAAAPEKPAQQPPKAKSAAKDGTDLAACMDAKCEVEVKDGDEIALDKKYGMDPIHVKVDGTRVTFSIRENGSKMLSSMDASWSNSATSYNGIMLRPHKAKDGSIILNMSHA</sequence>
<accession>A0A4R5AJS6</accession>
<evidence type="ECO:0000256" key="2">
    <source>
        <dbReference type="SAM" id="SignalP"/>
    </source>
</evidence>
<dbReference type="OrthoDB" id="3539433at2"/>
<keyword evidence="4" id="KW-1185">Reference proteome</keyword>
<dbReference type="Proteomes" id="UP000295578">
    <property type="component" value="Unassembled WGS sequence"/>
</dbReference>
<dbReference type="RefSeq" id="WP_132202291.1">
    <property type="nucleotide sequence ID" value="NZ_SMKY01000235.1"/>
</dbReference>
<gene>
    <name evidence="3" type="ORF">E1293_34825</name>
</gene>
<organism evidence="3 4">
    <name type="scientific">Actinomadura darangshiensis</name>
    <dbReference type="NCBI Taxonomy" id="705336"/>
    <lineage>
        <taxon>Bacteria</taxon>
        <taxon>Bacillati</taxon>
        <taxon>Actinomycetota</taxon>
        <taxon>Actinomycetes</taxon>
        <taxon>Streptosporangiales</taxon>
        <taxon>Thermomonosporaceae</taxon>
        <taxon>Actinomadura</taxon>
    </lineage>
</organism>
<name>A0A4R5AJS6_9ACTN</name>
<feature type="region of interest" description="Disordered" evidence="1">
    <location>
        <begin position="27"/>
        <end position="90"/>
    </location>
</feature>
<dbReference type="AlphaFoldDB" id="A0A4R5AJS6"/>
<evidence type="ECO:0000313" key="4">
    <source>
        <dbReference type="Proteomes" id="UP000295578"/>
    </source>
</evidence>
<proteinExistence type="predicted"/>
<feature type="chain" id="PRO_5038997275" evidence="2">
    <location>
        <begin position="30"/>
        <end position="179"/>
    </location>
</feature>